<feature type="transmembrane region" description="Helical" evidence="1">
    <location>
        <begin position="335"/>
        <end position="354"/>
    </location>
</feature>
<dbReference type="Pfam" id="PF05940">
    <property type="entry name" value="NnrS"/>
    <property type="match status" value="1"/>
</dbReference>
<feature type="transmembrane region" description="Helical" evidence="1">
    <location>
        <begin position="271"/>
        <end position="294"/>
    </location>
</feature>
<protein>
    <submittedName>
        <fullName evidence="2">NnrS family protein</fullName>
    </submittedName>
</protein>
<name>A0ABT2ZVS2_9RHOB</name>
<feature type="transmembrane region" description="Helical" evidence="1">
    <location>
        <begin position="12"/>
        <end position="30"/>
    </location>
</feature>
<feature type="transmembrane region" description="Helical" evidence="1">
    <location>
        <begin position="50"/>
        <end position="67"/>
    </location>
</feature>
<feature type="transmembrane region" description="Helical" evidence="1">
    <location>
        <begin position="184"/>
        <end position="204"/>
    </location>
</feature>
<keyword evidence="1" id="KW-0472">Membrane</keyword>
<dbReference type="InterPro" id="IPR010266">
    <property type="entry name" value="NnrS"/>
</dbReference>
<dbReference type="EMBL" id="JAOWKW010000002">
    <property type="protein sequence ID" value="MCV2877849.1"/>
    <property type="molecule type" value="Genomic_DNA"/>
</dbReference>
<sequence length="374" mass="39820">MTVLSAPWRVPHLSLFALAGLWAAVVPLVWVLDPGGWPADPVAWHRHELMFGMGGAAIGGYLLTAATHWTGRRFTPGLTQAVVAAWCAGRIGYSAGWGWLGLLYPALLAAILIQAVWAARRWRRLPIASMPLALCAAETALLSGHEPNATTLIFGFGALIAVVGGRIVPAFLRARAGDDGGREWSWANAFADSTVLALPVFAAVGVGPQILGVATILAACAQILRMLRWPMRAASGQGDLMLLLLAWLWLPAGMALAGAEMLFEVGGSLGRYLHMLALGAMGGMVFAVAGRAYMRRAPGRLVPGRWLRAGFGLIWLSVPLRLAPELLPEGLRLSALVWCAGWGCFLCAALPALWRDIPHPVLSARRAGQTLSIT</sequence>
<dbReference type="RefSeq" id="WP_263847093.1">
    <property type="nucleotide sequence ID" value="NZ_JAOWKW010000002.1"/>
</dbReference>
<organism evidence="2 3">
    <name type="scientific">Sedimentimonas flavescens</name>
    <dbReference type="NCBI Taxonomy" id="2851012"/>
    <lineage>
        <taxon>Bacteria</taxon>
        <taxon>Pseudomonadati</taxon>
        <taxon>Pseudomonadota</taxon>
        <taxon>Alphaproteobacteria</taxon>
        <taxon>Rhodobacterales</taxon>
        <taxon>Rhodobacter group</taxon>
        <taxon>Sedimentimonas</taxon>
    </lineage>
</organism>
<feature type="transmembrane region" description="Helical" evidence="1">
    <location>
        <begin position="99"/>
        <end position="118"/>
    </location>
</feature>
<keyword evidence="1" id="KW-0812">Transmembrane</keyword>
<feature type="transmembrane region" description="Helical" evidence="1">
    <location>
        <begin position="149"/>
        <end position="172"/>
    </location>
</feature>
<keyword evidence="1" id="KW-1133">Transmembrane helix</keyword>
<evidence type="ECO:0000256" key="1">
    <source>
        <dbReference type="SAM" id="Phobius"/>
    </source>
</evidence>
<gene>
    <name evidence="2" type="ORF">OE699_03200</name>
</gene>
<feature type="transmembrane region" description="Helical" evidence="1">
    <location>
        <begin position="240"/>
        <end position="259"/>
    </location>
</feature>
<feature type="transmembrane region" description="Helical" evidence="1">
    <location>
        <begin position="210"/>
        <end position="228"/>
    </location>
</feature>
<dbReference type="Proteomes" id="UP001526166">
    <property type="component" value="Unassembled WGS sequence"/>
</dbReference>
<keyword evidence="3" id="KW-1185">Reference proteome</keyword>
<reference evidence="2 3" key="1">
    <citation type="submission" date="2022-10" db="EMBL/GenBank/DDBJ databases">
        <title>Sinirhodobacter sp. nov., isolated from ocean surface sediments.</title>
        <authorList>
            <person name="He W."/>
            <person name="Wang L."/>
            <person name="Zhang D.-F."/>
        </authorList>
    </citation>
    <scope>NUCLEOTIDE SEQUENCE [LARGE SCALE GENOMIC DNA]</scope>
    <source>
        <strain evidence="2 3">WL0115</strain>
    </source>
</reference>
<evidence type="ECO:0000313" key="2">
    <source>
        <dbReference type="EMBL" id="MCV2877849.1"/>
    </source>
</evidence>
<feature type="transmembrane region" description="Helical" evidence="1">
    <location>
        <begin position="306"/>
        <end position="323"/>
    </location>
</feature>
<comment type="caution">
    <text evidence="2">The sequence shown here is derived from an EMBL/GenBank/DDBJ whole genome shotgun (WGS) entry which is preliminary data.</text>
</comment>
<accession>A0ABT2ZVS2</accession>
<evidence type="ECO:0000313" key="3">
    <source>
        <dbReference type="Proteomes" id="UP001526166"/>
    </source>
</evidence>
<proteinExistence type="predicted"/>